<feature type="non-terminal residue" evidence="3">
    <location>
        <position position="1"/>
    </location>
</feature>
<dbReference type="RefSeq" id="WP_280960069.1">
    <property type="nucleotide sequence ID" value="NZ_RWKW01000172.1"/>
</dbReference>
<dbReference type="Pfam" id="PF03481">
    <property type="entry name" value="Sua5_C"/>
    <property type="match status" value="1"/>
</dbReference>
<evidence type="ECO:0000313" key="3">
    <source>
        <dbReference type="EMBL" id="RST78877.1"/>
    </source>
</evidence>
<reference evidence="3 4" key="1">
    <citation type="submission" date="2018-12" db="EMBL/GenBank/DDBJ databases">
        <title>Mesorhizobium carbonis sp. nov., isolated from coal mine water.</title>
        <authorList>
            <person name="Xin W."/>
            <person name="Xu Z."/>
            <person name="Xiang F."/>
            <person name="Zhang J."/>
            <person name="Xi L."/>
            <person name="Liu J."/>
        </authorList>
    </citation>
    <scope>NUCLEOTIDE SEQUENCE [LARGE SCALE GENOMIC DNA]</scope>
    <source>
        <strain evidence="3 4">B2.3</strain>
    </source>
</reference>
<dbReference type="AlphaFoldDB" id="A0A429YBQ5"/>
<proteinExistence type="predicted"/>
<feature type="region of interest" description="Disordered" evidence="1">
    <location>
        <begin position="1"/>
        <end position="21"/>
    </location>
</feature>
<evidence type="ECO:0000259" key="2">
    <source>
        <dbReference type="Pfam" id="PF03481"/>
    </source>
</evidence>
<keyword evidence="4" id="KW-1185">Reference proteome</keyword>
<sequence>EAVAGSPVQRGSAAQRGAPGAAVEAPGMLASHYAPRAAVRLDATSVRDGEALLAFGPTRVPGADKAVALVNLSPTGRLREAAANLFSMLSDLDRSGAASIAVEPIPTDGLGEAIADRLARAAAPRG</sequence>
<dbReference type="EMBL" id="RWKW01000172">
    <property type="protein sequence ID" value="RST78877.1"/>
    <property type="molecule type" value="Genomic_DNA"/>
</dbReference>
<dbReference type="InterPro" id="IPR038385">
    <property type="entry name" value="Sua5/YwlC_C"/>
</dbReference>
<name>A0A429YBQ5_9HYPH</name>
<evidence type="ECO:0000313" key="4">
    <source>
        <dbReference type="Proteomes" id="UP000278398"/>
    </source>
</evidence>
<evidence type="ECO:0000256" key="1">
    <source>
        <dbReference type="SAM" id="MobiDB-lite"/>
    </source>
</evidence>
<comment type="caution">
    <text evidence="3">The sequence shown here is derived from an EMBL/GenBank/DDBJ whole genome shotgun (WGS) entry which is preliminary data.</text>
</comment>
<dbReference type="Gene3D" id="3.40.50.11030">
    <property type="entry name" value="Threonylcarbamoyl-AMP synthase, C-terminal domain"/>
    <property type="match status" value="1"/>
</dbReference>
<accession>A0A429YBQ5</accession>
<feature type="domain" description="Threonylcarbamoyl-AMP synthase C-terminal" evidence="2">
    <location>
        <begin position="19"/>
        <end position="123"/>
    </location>
</feature>
<dbReference type="InterPro" id="IPR005145">
    <property type="entry name" value="Sua5_C"/>
</dbReference>
<dbReference type="Proteomes" id="UP000278398">
    <property type="component" value="Unassembled WGS sequence"/>
</dbReference>
<protein>
    <submittedName>
        <fullName evidence="3">Translation factor Sua5</fullName>
    </submittedName>
</protein>
<gene>
    <name evidence="3" type="ORF">EJC49_25325</name>
</gene>
<organism evidence="3 4">
    <name type="scientific">Aquibium carbonis</name>
    <dbReference type="NCBI Taxonomy" id="2495581"/>
    <lineage>
        <taxon>Bacteria</taxon>
        <taxon>Pseudomonadati</taxon>
        <taxon>Pseudomonadota</taxon>
        <taxon>Alphaproteobacteria</taxon>
        <taxon>Hyphomicrobiales</taxon>
        <taxon>Phyllobacteriaceae</taxon>
        <taxon>Aquibium</taxon>
    </lineage>
</organism>